<keyword evidence="12" id="KW-1185">Reference proteome</keyword>
<dbReference type="GO" id="GO:0032580">
    <property type="term" value="C:Golgi cisterna membrane"/>
    <property type="evidence" value="ECO:0007669"/>
    <property type="project" value="UniProtKB-SubCell"/>
</dbReference>
<keyword evidence="6" id="KW-1133">Transmembrane helix</keyword>
<evidence type="ECO:0000313" key="12">
    <source>
        <dbReference type="Proteomes" id="UP001566132"/>
    </source>
</evidence>
<evidence type="ECO:0000256" key="8">
    <source>
        <dbReference type="ARBA" id="ARBA00023136"/>
    </source>
</evidence>
<dbReference type="InterPro" id="IPR008428">
    <property type="entry name" value="Chond_GalNAc"/>
</dbReference>
<keyword evidence="8" id="KW-0472">Membrane</keyword>
<protein>
    <recommendedName>
        <fullName evidence="10">Hexosyltransferase</fullName>
        <ecNumber evidence="10">2.4.1.-</ecNumber>
    </recommendedName>
</protein>
<reference evidence="11 12" key="1">
    <citation type="submission" date="2024-05" db="EMBL/GenBank/DDBJ databases">
        <title>Genetic variation in Jamaican populations of the coffee berry borer (Hypothenemus hampei).</title>
        <authorList>
            <person name="Errbii M."/>
            <person name="Myrie A."/>
        </authorList>
    </citation>
    <scope>NUCLEOTIDE SEQUENCE [LARGE SCALE GENOMIC DNA]</scope>
    <source>
        <strain evidence="11">JA-Hopewell-2020-01-JO</strain>
        <tissue evidence="11">Whole body</tissue>
    </source>
</reference>
<dbReference type="Gene3D" id="3.90.550.10">
    <property type="entry name" value="Spore Coat Polysaccharide Biosynthesis Protein SpsA, Chain A"/>
    <property type="match status" value="1"/>
</dbReference>
<dbReference type="InterPro" id="IPR029044">
    <property type="entry name" value="Nucleotide-diphossugar_trans"/>
</dbReference>
<dbReference type="Proteomes" id="UP001566132">
    <property type="component" value="Unassembled WGS sequence"/>
</dbReference>
<evidence type="ECO:0000256" key="4">
    <source>
        <dbReference type="ARBA" id="ARBA00022692"/>
    </source>
</evidence>
<dbReference type="Pfam" id="PF05679">
    <property type="entry name" value="CHGN"/>
    <property type="match status" value="1"/>
</dbReference>
<evidence type="ECO:0000256" key="9">
    <source>
        <dbReference type="ARBA" id="ARBA00023180"/>
    </source>
</evidence>
<dbReference type="Gene3D" id="3.90.550.50">
    <property type="match status" value="1"/>
</dbReference>
<dbReference type="SUPFAM" id="SSF53448">
    <property type="entry name" value="Nucleotide-diphospho-sugar transferases"/>
    <property type="match status" value="2"/>
</dbReference>
<dbReference type="InterPro" id="IPR051227">
    <property type="entry name" value="CS_glycosyltransferase"/>
</dbReference>
<gene>
    <name evidence="11" type="ORF">ABEB36_000943</name>
</gene>
<comment type="caution">
    <text evidence="11">The sequence shown here is derived from an EMBL/GenBank/DDBJ whole genome shotgun (WGS) entry which is preliminary data.</text>
</comment>
<keyword evidence="7 10" id="KW-0333">Golgi apparatus</keyword>
<evidence type="ECO:0000256" key="1">
    <source>
        <dbReference type="ARBA" id="ARBA00004447"/>
    </source>
</evidence>
<dbReference type="AlphaFoldDB" id="A0ABD1FG68"/>
<dbReference type="PANTHER" id="PTHR12369:SF11">
    <property type="entry name" value="HEXOSYLTRANSFERASE"/>
    <property type="match status" value="1"/>
</dbReference>
<keyword evidence="9" id="KW-0325">Glycoprotein</keyword>
<dbReference type="FunFam" id="3.90.550.50:FF:000004">
    <property type="entry name" value="Hexosyltransferase"/>
    <property type="match status" value="1"/>
</dbReference>
<comment type="similarity">
    <text evidence="2 10">Belongs to the chondroitin N-acetylgalactosaminyltransferase family.</text>
</comment>
<proteinExistence type="inferred from homology"/>
<dbReference type="GO" id="GO:0016740">
    <property type="term" value="F:transferase activity"/>
    <property type="evidence" value="ECO:0007669"/>
    <property type="project" value="UniProtKB-KW"/>
</dbReference>
<accession>A0ABD1FG68</accession>
<evidence type="ECO:0000256" key="6">
    <source>
        <dbReference type="ARBA" id="ARBA00022989"/>
    </source>
</evidence>
<evidence type="ECO:0000256" key="2">
    <source>
        <dbReference type="ARBA" id="ARBA00009239"/>
    </source>
</evidence>
<keyword evidence="4" id="KW-0812">Transmembrane</keyword>
<evidence type="ECO:0000256" key="7">
    <source>
        <dbReference type="ARBA" id="ARBA00023034"/>
    </source>
</evidence>
<evidence type="ECO:0000256" key="3">
    <source>
        <dbReference type="ARBA" id="ARBA00022679"/>
    </source>
</evidence>
<sequence>MAKPKKIWKLFLGITIGVFVSQLFMKADHFCANYYDLRMGQRKIEKSNYVLEESTTTVRSKNLLFVGVMTAEQYLTTRAKAVWETWGQEVPGRMLVFSSENSTSTELPLVALPGIDDRYPPQKKSFTMLKYMHDHFIDQYEWFMRADDDLYVRSDKIEELLRAVDSRKPYFIGQTGRGTNEERGHLSLDSDENFCMGGPGMIMSRETLKRIAPYIEECLINLYTTHEDVEIGRCVKKHAGVSCTWNYEMQVIFYHNKSGTDAYSNNLKTEEVHKAITLHPVKKPEYLYRLHTYIKGLAVQEALQKSLLLHRDIVKSMQQLGYSASHLEHADLAKGVALFSSKQGSRAYLGDTSLLGVAVSSNRYHPKKLEDVQEWELISKSLYSHRDLNPRKRVGSSLKEGLSDVTREVMNLVNLYSKQRGRVIDFRDILYGYWRLDPLHGVDLILDLLLVYKKYRGQKMTVQVRRHAYVQQTFTGVFIREVIDGPQTNQDLTLLNKVISQISNNLPQLLPFTRTTDDETVINFLLPLSGRFGTFQRFLKMYEEICVRNWEATKLFVILYRNNQSPGDYEATLKLIEQTNFRINSLVSGRRNIYSVTVIPGAKNETFSRASALQKAINILDKTDLLLFIDVDIVFDNSFLQRIRKNTILTKSVYFPILYSLYSPKLLNIGLESYSNISFSCFIGNQSDANRGFWRQFGFGIASMYKTDYESLGGFNLQITGWGTEDVTFFNNIVQKRSHKIVRSVDPGLIHVFHEVKCDSSDLDEEQRSMCLGTKASTVGSLYSLQKLFEKYRKLFR</sequence>
<comment type="subcellular location">
    <subcellularLocation>
        <location evidence="1 10">Golgi apparatus</location>
        <location evidence="1 10">Golgi stack membrane</location>
        <topology evidence="1 10">Single-pass type II membrane protein</topology>
    </subcellularLocation>
</comment>
<dbReference type="EC" id="2.4.1.-" evidence="10"/>
<keyword evidence="5 10" id="KW-0735">Signal-anchor</keyword>
<evidence type="ECO:0000256" key="10">
    <source>
        <dbReference type="RuleBase" id="RU364016"/>
    </source>
</evidence>
<evidence type="ECO:0000256" key="5">
    <source>
        <dbReference type="ARBA" id="ARBA00022968"/>
    </source>
</evidence>
<dbReference type="PANTHER" id="PTHR12369">
    <property type="entry name" value="CHONDROITIN SYNTHASE"/>
    <property type="match status" value="1"/>
</dbReference>
<keyword evidence="3 10" id="KW-0808">Transferase</keyword>
<evidence type="ECO:0000313" key="11">
    <source>
        <dbReference type="EMBL" id="KAL1517136.1"/>
    </source>
</evidence>
<organism evidence="11 12">
    <name type="scientific">Hypothenemus hampei</name>
    <name type="common">Coffee berry borer</name>
    <dbReference type="NCBI Taxonomy" id="57062"/>
    <lineage>
        <taxon>Eukaryota</taxon>
        <taxon>Metazoa</taxon>
        <taxon>Ecdysozoa</taxon>
        <taxon>Arthropoda</taxon>
        <taxon>Hexapoda</taxon>
        <taxon>Insecta</taxon>
        <taxon>Pterygota</taxon>
        <taxon>Neoptera</taxon>
        <taxon>Endopterygota</taxon>
        <taxon>Coleoptera</taxon>
        <taxon>Polyphaga</taxon>
        <taxon>Cucujiformia</taxon>
        <taxon>Curculionidae</taxon>
        <taxon>Scolytinae</taxon>
        <taxon>Hypothenemus</taxon>
    </lineage>
</organism>
<name>A0ABD1FG68_HYPHA</name>
<dbReference type="EMBL" id="JBDJPC010000001">
    <property type="protein sequence ID" value="KAL1517136.1"/>
    <property type="molecule type" value="Genomic_DNA"/>
</dbReference>